<dbReference type="PANTHER" id="PTHR15561">
    <property type="entry name" value="CALCITONIN GENE-RELATED PEPTIDE-RECEPTOR COMPONENT PROTEIN"/>
    <property type="match status" value="1"/>
</dbReference>
<protein>
    <recommendedName>
        <fullName evidence="3">DNA-directed RNA polymerase III subunit RPC9</fullName>
    </recommendedName>
</protein>
<dbReference type="Proteomes" id="UP000590412">
    <property type="component" value="Unassembled WGS sequence"/>
</dbReference>
<reference evidence="8" key="1">
    <citation type="submission" date="2020-03" db="EMBL/GenBank/DDBJ databases">
        <title>FDA dAtabase for Regulatory Grade micrObial Sequences (FDA-ARGOS): Supporting development and validation of Infectious Disease Dx tests.</title>
        <authorList>
            <person name="Campos J."/>
            <person name="Goldberg B."/>
            <person name="Tallon L."/>
            <person name="Sadzewicz L."/>
            <person name="Vavikolanu K."/>
            <person name="Mehta A."/>
            <person name="Aluvathingal J."/>
            <person name="Nadendla S."/>
            <person name="Nandy P."/>
            <person name="Geyer C."/>
            <person name="Yan Y."/>
            <person name="Sichtig H."/>
        </authorList>
    </citation>
    <scope>NUCLEOTIDE SEQUENCE [LARGE SCALE GENOMIC DNA]</scope>
    <source>
        <strain evidence="8">FDAARGOS_652</strain>
    </source>
</reference>
<evidence type="ECO:0000256" key="5">
    <source>
        <dbReference type="ARBA" id="ARBA00023163"/>
    </source>
</evidence>
<dbReference type="Gene3D" id="1.20.1250.40">
    <property type="match status" value="1"/>
</dbReference>
<dbReference type="InterPro" id="IPR005574">
    <property type="entry name" value="Rpb4/RPC9"/>
</dbReference>
<gene>
    <name evidence="8" type="ORF">FOB60_004250</name>
</gene>
<feature type="region of interest" description="Disordered" evidence="7">
    <location>
        <begin position="153"/>
        <end position="196"/>
    </location>
</feature>
<keyword evidence="6" id="KW-0539">Nucleus</keyword>
<proteinExistence type="inferred from homology"/>
<evidence type="ECO:0000256" key="2">
    <source>
        <dbReference type="ARBA" id="ARBA00006898"/>
    </source>
</evidence>
<dbReference type="InterPro" id="IPR038846">
    <property type="entry name" value="RPC9"/>
</dbReference>
<evidence type="ECO:0000256" key="7">
    <source>
        <dbReference type="SAM" id="MobiDB-lite"/>
    </source>
</evidence>
<evidence type="ECO:0000313" key="8">
    <source>
        <dbReference type="EMBL" id="KAF6048866.1"/>
    </source>
</evidence>
<dbReference type="PANTHER" id="PTHR15561:SF0">
    <property type="entry name" value="DNA-DIRECTED RNA POLYMERASE III SUBUNIT RPC9"/>
    <property type="match status" value="1"/>
</dbReference>
<dbReference type="AlphaFoldDB" id="A0A8X7NJA2"/>
<keyword evidence="4" id="KW-0240">DNA-directed RNA polymerase</keyword>
<feature type="compositionally biased region" description="Low complexity" evidence="7">
    <location>
        <begin position="40"/>
        <end position="50"/>
    </location>
</feature>
<feature type="region of interest" description="Disordered" evidence="7">
    <location>
        <begin position="40"/>
        <end position="62"/>
    </location>
</feature>
<sequence>MQILKERDSFLSNFEVYDHLKHIKHKYNWTFSPEEELALQQEQQQHQQSDQHSKKHHQKQKNRFTACGPELEVVTRDVLQFMENSAEITQVDVDGFKQLMLFLNQFELMKVEKLQIVNCLPRSLVVLYLLVEDCEERFSVEVCEEIVGKINELFPKDDDEGEEDEEEEEEEEEADAAGEEGDEIKQEEELNDEVME</sequence>
<feature type="compositionally biased region" description="Basic residues" evidence="7">
    <location>
        <begin position="53"/>
        <end position="62"/>
    </location>
</feature>
<dbReference type="GO" id="GO:0006384">
    <property type="term" value="P:transcription initiation at RNA polymerase III promoter"/>
    <property type="evidence" value="ECO:0007669"/>
    <property type="project" value="InterPro"/>
</dbReference>
<comment type="caution">
    <text evidence="8">The sequence shown here is derived from an EMBL/GenBank/DDBJ whole genome shotgun (WGS) entry which is preliminary data.</text>
</comment>
<evidence type="ECO:0000256" key="1">
    <source>
        <dbReference type="ARBA" id="ARBA00004123"/>
    </source>
</evidence>
<evidence type="ECO:0000256" key="4">
    <source>
        <dbReference type="ARBA" id="ARBA00022478"/>
    </source>
</evidence>
<comment type="subcellular location">
    <subcellularLocation>
        <location evidence="1">Nucleus</location>
    </subcellularLocation>
</comment>
<keyword evidence="5" id="KW-0804">Transcription</keyword>
<dbReference type="EMBL" id="JABWAB010000006">
    <property type="protein sequence ID" value="KAF6048866.1"/>
    <property type="molecule type" value="Genomic_DNA"/>
</dbReference>
<dbReference type="InterPro" id="IPR010997">
    <property type="entry name" value="HRDC-like_sf"/>
</dbReference>
<feature type="compositionally biased region" description="Acidic residues" evidence="7">
    <location>
        <begin position="157"/>
        <end position="182"/>
    </location>
</feature>
<dbReference type="SUPFAM" id="SSF47819">
    <property type="entry name" value="HRDC-like"/>
    <property type="match status" value="1"/>
</dbReference>
<accession>A0A8X7NJA2</accession>
<dbReference type="OrthoDB" id="1746530at2759"/>
<comment type="similarity">
    <text evidence="2">Belongs to the eukaryotic RPC9 RNA polymerase subunit family.</text>
</comment>
<dbReference type="InterPro" id="IPR038324">
    <property type="entry name" value="Rpb4/RPC9_sf"/>
</dbReference>
<evidence type="ECO:0000256" key="3">
    <source>
        <dbReference type="ARBA" id="ARBA00016672"/>
    </source>
</evidence>
<dbReference type="GO" id="GO:0000166">
    <property type="term" value="F:nucleotide binding"/>
    <property type="evidence" value="ECO:0007669"/>
    <property type="project" value="InterPro"/>
</dbReference>
<dbReference type="GO" id="GO:0005666">
    <property type="term" value="C:RNA polymerase III complex"/>
    <property type="evidence" value="ECO:0007669"/>
    <property type="project" value="InterPro"/>
</dbReference>
<name>A0A8X7NJA2_CANPA</name>
<evidence type="ECO:0000313" key="9">
    <source>
        <dbReference type="Proteomes" id="UP000590412"/>
    </source>
</evidence>
<dbReference type="Pfam" id="PF03874">
    <property type="entry name" value="RNA_pol_Rpb4"/>
    <property type="match status" value="1"/>
</dbReference>
<evidence type="ECO:0000256" key="6">
    <source>
        <dbReference type="ARBA" id="ARBA00023242"/>
    </source>
</evidence>
<organism evidence="8 9">
    <name type="scientific">Candida parapsilosis</name>
    <name type="common">Yeast</name>
    <dbReference type="NCBI Taxonomy" id="5480"/>
    <lineage>
        <taxon>Eukaryota</taxon>
        <taxon>Fungi</taxon>
        <taxon>Dikarya</taxon>
        <taxon>Ascomycota</taxon>
        <taxon>Saccharomycotina</taxon>
        <taxon>Pichiomycetes</taxon>
        <taxon>Debaryomycetaceae</taxon>
        <taxon>Candida/Lodderomyces clade</taxon>
        <taxon>Candida</taxon>
    </lineage>
</organism>